<dbReference type="AlphaFoldDB" id="L1NEY5"/>
<proteinExistence type="predicted"/>
<dbReference type="HOGENOM" id="CLU_2001819_0_0_10"/>
<gene>
    <name evidence="2" type="ORF">HMPREF9151_00876</name>
</gene>
<protein>
    <recommendedName>
        <fullName evidence="4">DUF3823 domain-containing protein</fullName>
    </recommendedName>
</protein>
<organism evidence="2 3">
    <name type="scientific">Hoylesella saccharolytica F0055</name>
    <dbReference type="NCBI Taxonomy" id="1127699"/>
    <lineage>
        <taxon>Bacteria</taxon>
        <taxon>Pseudomonadati</taxon>
        <taxon>Bacteroidota</taxon>
        <taxon>Bacteroidia</taxon>
        <taxon>Bacteroidales</taxon>
        <taxon>Prevotellaceae</taxon>
        <taxon>Hoylesella</taxon>
    </lineage>
</organism>
<sequence>MKRIPPYIDKVKKAMLLLAVLLPLAASCSYNEEIETCNVSVRLIYPPGSIDPYEGARVEMKDATGSIFVDSTDADGVAHFAVPAGIYDINSSTTRITTDWRYFFNGVKSMNIISRDSTNRLELKLVMSKKKNWH</sequence>
<dbReference type="OrthoDB" id="1080532at2"/>
<feature type="signal peptide" evidence="1">
    <location>
        <begin position="1"/>
        <end position="31"/>
    </location>
</feature>
<accession>L1NEY5</accession>
<evidence type="ECO:0000313" key="3">
    <source>
        <dbReference type="Proteomes" id="UP000010433"/>
    </source>
</evidence>
<dbReference type="PATRIC" id="fig|1127699.3.peg.807"/>
<evidence type="ECO:0000313" key="2">
    <source>
        <dbReference type="EMBL" id="EKY02069.1"/>
    </source>
</evidence>
<dbReference type="RefSeq" id="WP_009162093.1">
    <property type="nucleotide sequence ID" value="NZ_KB290984.1"/>
</dbReference>
<evidence type="ECO:0008006" key="4">
    <source>
        <dbReference type="Google" id="ProtNLM"/>
    </source>
</evidence>
<dbReference type="STRING" id="1127699.HMPREF9151_00876"/>
<dbReference type="EMBL" id="AMEP01000060">
    <property type="protein sequence ID" value="EKY02069.1"/>
    <property type="molecule type" value="Genomic_DNA"/>
</dbReference>
<name>L1NEY5_9BACT</name>
<reference evidence="2 3" key="1">
    <citation type="submission" date="2012-05" db="EMBL/GenBank/DDBJ databases">
        <authorList>
            <person name="Weinstock G."/>
            <person name="Sodergren E."/>
            <person name="Lobos E.A."/>
            <person name="Fulton L."/>
            <person name="Fulton R."/>
            <person name="Courtney L."/>
            <person name="Fronick C."/>
            <person name="O'Laughlin M."/>
            <person name="Godfrey J."/>
            <person name="Wilson R.M."/>
            <person name="Miner T."/>
            <person name="Farmer C."/>
            <person name="Delehaunty K."/>
            <person name="Cordes M."/>
            <person name="Minx P."/>
            <person name="Tomlinson C."/>
            <person name="Chen J."/>
            <person name="Wollam A."/>
            <person name="Pepin K.H."/>
            <person name="Bhonagiri V."/>
            <person name="Zhang X."/>
            <person name="Suruliraj S."/>
            <person name="Warren W."/>
            <person name="Mitreva M."/>
            <person name="Mardis E.R."/>
            <person name="Wilson R.K."/>
        </authorList>
    </citation>
    <scope>NUCLEOTIDE SEQUENCE [LARGE SCALE GENOMIC DNA]</scope>
    <source>
        <strain evidence="2 3">F0055</strain>
    </source>
</reference>
<dbReference type="Proteomes" id="UP000010433">
    <property type="component" value="Unassembled WGS sequence"/>
</dbReference>
<dbReference type="PROSITE" id="PS51257">
    <property type="entry name" value="PROKAR_LIPOPROTEIN"/>
    <property type="match status" value="1"/>
</dbReference>
<evidence type="ECO:0000256" key="1">
    <source>
        <dbReference type="SAM" id="SignalP"/>
    </source>
</evidence>
<feature type="chain" id="PRO_5003954352" description="DUF3823 domain-containing protein" evidence="1">
    <location>
        <begin position="32"/>
        <end position="134"/>
    </location>
</feature>
<comment type="caution">
    <text evidence="2">The sequence shown here is derived from an EMBL/GenBank/DDBJ whole genome shotgun (WGS) entry which is preliminary data.</text>
</comment>
<keyword evidence="1" id="KW-0732">Signal</keyword>
<keyword evidence="3" id="KW-1185">Reference proteome</keyword>